<dbReference type="KEGG" id="thas:C6Y53_09690"/>
<dbReference type="EMBL" id="CP027665">
    <property type="protein sequence ID" value="AVO37948.1"/>
    <property type="molecule type" value="Genomic_DNA"/>
</dbReference>
<dbReference type="InterPro" id="IPR027417">
    <property type="entry name" value="P-loop_NTPase"/>
</dbReference>
<dbReference type="AlphaFoldDB" id="A0A2S0MQ04"/>
<sequence>MNTLSGGIFRLIGRAALGPRAWIGLALYAVVLGLEFLGVWVSVQMISWTRVFYDALEQFDVAAAVAQLWVFAGLVGLWAGAALFGQWVRDRLLLFWRERLTDAALQLWLGKAAYWHLRPGLSPAAVDNPDQRVAEDCRNFIRLLLVVSVDVITNIVALVSYVAILWNISDFALEFELFGADVSIPRYMVWLAFIYVAGSTLITHLLGKPLKGLVFRQERREADFRHALVQIRDNATEIAQSRGEEAERKRLDRRFLAIKDNWNRLIGREFILGLFTKPYYRSILRVPLFFALPAYFARSVSFGGLMQLASAFSSVATTLSWFIFNYRDLAEIAAVAQRLDDLFVNTADPKPLPGIPRAIRRRRSTGAGMSVDGLRLYTPDGKALAPVPDIRVEAGEHIWISGFSGVGKTTLLSALSGLWPYGEGAIDMPAAGLLALPQVPRVFNESLAAAICYPSDPSDVPETRLTEILMRVGMPHCLDRLALDGSEAVEGLSMGERQRLAIARLLIHEPTFVLLDEATSALDIEAEAELFALLREDLPNATILCVAHRPPEALAPYRTWTIGHRTRIERKSA</sequence>
<dbReference type="GO" id="GO:0005886">
    <property type="term" value="C:plasma membrane"/>
    <property type="evidence" value="ECO:0007669"/>
    <property type="project" value="UniProtKB-SubCell"/>
</dbReference>
<evidence type="ECO:0000256" key="3">
    <source>
        <dbReference type="ARBA" id="ARBA00022692"/>
    </source>
</evidence>
<evidence type="ECO:0000256" key="6">
    <source>
        <dbReference type="ARBA" id="ARBA00022989"/>
    </source>
</evidence>
<proteinExistence type="predicted"/>
<comment type="subcellular location">
    <subcellularLocation>
        <location evidence="1">Cell membrane</location>
        <topology evidence="1">Multi-pass membrane protein</topology>
    </subcellularLocation>
</comment>
<accession>A0A2S0MQ04</accession>
<feature type="domain" description="ABC transmembrane type-1" evidence="10">
    <location>
        <begin position="29"/>
        <end position="331"/>
    </location>
</feature>
<dbReference type="PROSITE" id="PS50893">
    <property type="entry name" value="ABC_TRANSPORTER_2"/>
    <property type="match status" value="1"/>
</dbReference>
<dbReference type="RefSeq" id="WP_106472266.1">
    <property type="nucleotide sequence ID" value="NZ_CP027665.1"/>
</dbReference>
<dbReference type="InterPro" id="IPR036640">
    <property type="entry name" value="ABC1_TM_sf"/>
</dbReference>
<keyword evidence="7 8" id="KW-0472">Membrane</keyword>
<evidence type="ECO:0000256" key="5">
    <source>
        <dbReference type="ARBA" id="ARBA00022840"/>
    </source>
</evidence>
<name>A0A2S0MQ04_9RHOB</name>
<dbReference type="InterPro" id="IPR003439">
    <property type="entry name" value="ABC_transporter-like_ATP-bd"/>
</dbReference>
<dbReference type="Pfam" id="PF00005">
    <property type="entry name" value="ABC_tran"/>
    <property type="match status" value="1"/>
</dbReference>
<dbReference type="GO" id="GO:0016887">
    <property type="term" value="F:ATP hydrolysis activity"/>
    <property type="evidence" value="ECO:0007669"/>
    <property type="project" value="InterPro"/>
</dbReference>
<evidence type="ECO:0000256" key="7">
    <source>
        <dbReference type="ARBA" id="ARBA00023136"/>
    </source>
</evidence>
<feature type="transmembrane region" description="Helical" evidence="8">
    <location>
        <begin position="302"/>
        <end position="324"/>
    </location>
</feature>
<dbReference type="Gene3D" id="3.40.50.300">
    <property type="entry name" value="P-loop containing nucleotide triphosphate hydrolases"/>
    <property type="match status" value="1"/>
</dbReference>
<reference evidence="12" key="1">
    <citation type="submission" date="2018-03" db="EMBL/GenBank/DDBJ databases">
        <title>Genomic analysis of the strain SH-1 isolated from shrimp intestine.</title>
        <authorList>
            <person name="Kim Y.-S."/>
            <person name="Kim S.-E."/>
            <person name="Kim K.-H."/>
        </authorList>
    </citation>
    <scope>NUCLEOTIDE SEQUENCE [LARGE SCALE GENOMIC DNA]</scope>
    <source>
        <strain evidence="12">SH-1</strain>
    </source>
</reference>
<dbReference type="GO" id="GO:0140359">
    <property type="term" value="F:ABC-type transporter activity"/>
    <property type="evidence" value="ECO:0007669"/>
    <property type="project" value="InterPro"/>
</dbReference>
<organism evidence="11 12">
    <name type="scientific">Pukyongiella litopenaei</name>
    <dbReference type="NCBI Taxonomy" id="2605946"/>
    <lineage>
        <taxon>Bacteria</taxon>
        <taxon>Pseudomonadati</taxon>
        <taxon>Pseudomonadota</taxon>
        <taxon>Alphaproteobacteria</taxon>
        <taxon>Rhodobacterales</taxon>
        <taxon>Paracoccaceae</taxon>
        <taxon>Pukyongiella</taxon>
    </lineage>
</organism>
<evidence type="ECO:0000256" key="4">
    <source>
        <dbReference type="ARBA" id="ARBA00022741"/>
    </source>
</evidence>
<dbReference type="SMART" id="SM00382">
    <property type="entry name" value="AAA"/>
    <property type="match status" value="1"/>
</dbReference>
<keyword evidence="2" id="KW-0813">Transport</keyword>
<evidence type="ECO:0000259" key="9">
    <source>
        <dbReference type="PROSITE" id="PS50893"/>
    </source>
</evidence>
<dbReference type="PANTHER" id="PTHR11384:SF59">
    <property type="entry name" value="LYSOSOMAL COBALAMIN TRANSPORTER ABCD4"/>
    <property type="match status" value="1"/>
</dbReference>
<dbReference type="GO" id="GO:0005524">
    <property type="term" value="F:ATP binding"/>
    <property type="evidence" value="ECO:0007669"/>
    <property type="project" value="UniProtKB-KW"/>
</dbReference>
<dbReference type="PROSITE" id="PS50929">
    <property type="entry name" value="ABC_TM1F"/>
    <property type="match status" value="1"/>
</dbReference>
<evidence type="ECO:0000256" key="8">
    <source>
        <dbReference type="SAM" id="Phobius"/>
    </source>
</evidence>
<feature type="domain" description="ABC transporter" evidence="9">
    <location>
        <begin position="369"/>
        <end position="573"/>
    </location>
</feature>
<feature type="transmembrane region" description="Helical" evidence="8">
    <location>
        <begin position="61"/>
        <end position="84"/>
    </location>
</feature>
<keyword evidence="3 8" id="KW-0812">Transmembrane</keyword>
<dbReference type="Gene3D" id="1.20.1560.10">
    <property type="entry name" value="ABC transporter type 1, transmembrane domain"/>
    <property type="match status" value="1"/>
</dbReference>
<feature type="transmembrane region" description="Helical" evidence="8">
    <location>
        <begin position="187"/>
        <end position="207"/>
    </location>
</feature>
<feature type="transmembrane region" description="Helical" evidence="8">
    <location>
        <begin position="140"/>
        <end position="167"/>
    </location>
</feature>
<gene>
    <name evidence="11" type="ORF">C6Y53_09690</name>
</gene>
<keyword evidence="5 11" id="KW-0067">ATP-binding</keyword>
<keyword evidence="6 8" id="KW-1133">Transmembrane helix</keyword>
<dbReference type="Pfam" id="PF06472">
    <property type="entry name" value="ABC_membrane_2"/>
    <property type="match status" value="1"/>
</dbReference>
<feature type="transmembrane region" description="Helical" evidence="8">
    <location>
        <begin position="21"/>
        <end position="41"/>
    </location>
</feature>
<evidence type="ECO:0000259" key="10">
    <source>
        <dbReference type="PROSITE" id="PS50929"/>
    </source>
</evidence>
<dbReference type="InterPro" id="IPR050835">
    <property type="entry name" value="ABC_transporter_sub-D"/>
</dbReference>
<dbReference type="SUPFAM" id="SSF52540">
    <property type="entry name" value="P-loop containing nucleoside triphosphate hydrolases"/>
    <property type="match status" value="1"/>
</dbReference>
<evidence type="ECO:0000256" key="1">
    <source>
        <dbReference type="ARBA" id="ARBA00004651"/>
    </source>
</evidence>
<keyword evidence="4" id="KW-0547">Nucleotide-binding</keyword>
<protein>
    <submittedName>
        <fullName evidence="11">ABC transporter ATP-binding protein/permease</fullName>
    </submittedName>
</protein>
<dbReference type="SUPFAM" id="SSF90123">
    <property type="entry name" value="ABC transporter transmembrane region"/>
    <property type="match status" value="1"/>
</dbReference>
<evidence type="ECO:0000313" key="12">
    <source>
        <dbReference type="Proteomes" id="UP000237655"/>
    </source>
</evidence>
<keyword evidence="12" id="KW-1185">Reference proteome</keyword>
<dbReference type="Proteomes" id="UP000237655">
    <property type="component" value="Chromosome"/>
</dbReference>
<dbReference type="InterPro" id="IPR003593">
    <property type="entry name" value="AAA+_ATPase"/>
</dbReference>
<dbReference type="PANTHER" id="PTHR11384">
    <property type="entry name" value="ATP-BINDING CASSETTE, SUB-FAMILY D MEMBER"/>
    <property type="match status" value="1"/>
</dbReference>
<evidence type="ECO:0000313" key="11">
    <source>
        <dbReference type="EMBL" id="AVO37948.1"/>
    </source>
</evidence>
<dbReference type="InterPro" id="IPR011527">
    <property type="entry name" value="ABC1_TM_dom"/>
</dbReference>
<evidence type="ECO:0000256" key="2">
    <source>
        <dbReference type="ARBA" id="ARBA00022448"/>
    </source>
</evidence>